<dbReference type="GO" id="GO:0016567">
    <property type="term" value="P:protein ubiquitination"/>
    <property type="evidence" value="ECO:0007669"/>
    <property type="project" value="InterPro"/>
</dbReference>
<dbReference type="GO" id="GO:0008270">
    <property type="term" value="F:zinc ion binding"/>
    <property type="evidence" value="ECO:0007669"/>
    <property type="project" value="UniProtKB-KW"/>
</dbReference>
<feature type="domain" description="RING-type" evidence="3">
    <location>
        <begin position="138"/>
        <end position="183"/>
    </location>
</feature>
<gene>
    <name evidence="4" type="ORF">BGW38_009042</name>
</gene>
<sequence length="300" mass="32694">AWIRGAADGDDPVEPVLTRRASLPSFAGSSSSSPSSRGEFGARAASVMSMGSRLVSSDNEAGPTTPNCLFNHPDAQGEEEGSSVADDRRIHNNNNATFNAAGTGTPREQEDNWADGPSIPHLFSAAIEQDDIEEELFCAICLDKVHPKHHAKAILACQHQFHLSCISMAFALGNREMICPLCRFIHKDQPFMGSESEEDTKPNQQDHRLSRGGFSSSFMSIVERDRARSRAFGSTTTLHEHPTSGTVLSMMPSLFETYWGRGSSAGMIHIHVSYTTPNTRRRRSRASSRDDTESGGPEGE</sequence>
<proteinExistence type="predicted"/>
<feature type="region of interest" description="Disordered" evidence="2">
    <location>
        <begin position="276"/>
        <end position="300"/>
    </location>
</feature>
<comment type="caution">
    <text evidence="4">The sequence shown here is derived from an EMBL/GenBank/DDBJ whole genome shotgun (WGS) entry which is preliminary data.</text>
</comment>
<evidence type="ECO:0000313" key="5">
    <source>
        <dbReference type="Proteomes" id="UP000780801"/>
    </source>
</evidence>
<feature type="compositionally biased region" description="Low complexity" evidence="2">
    <location>
        <begin position="23"/>
        <end position="38"/>
    </location>
</feature>
<dbReference type="SMART" id="SM00184">
    <property type="entry name" value="RING"/>
    <property type="match status" value="1"/>
</dbReference>
<feature type="non-terminal residue" evidence="4">
    <location>
        <position position="300"/>
    </location>
</feature>
<keyword evidence="1" id="KW-0862">Zinc</keyword>
<dbReference type="Pfam" id="PF13639">
    <property type="entry name" value="zf-RING_2"/>
    <property type="match status" value="1"/>
</dbReference>
<dbReference type="Gene3D" id="3.30.40.10">
    <property type="entry name" value="Zinc/RING finger domain, C3HC4 (zinc finger)"/>
    <property type="match status" value="1"/>
</dbReference>
<dbReference type="Proteomes" id="UP000780801">
    <property type="component" value="Unassembled WGS sequence"/>
</dbReference>
<evidence type="ECO:0000259" key="3">
    <source>
        <dbReference type="PROSITE" id="PS50089"/>
    </source>
</evidence>
<accession>A0A9P6FK11</accession>
<name>A0A9P6FK11_9FUNG</name>
<keyword evidence="1" id="KW-0479">Metal-binding</keyword>
<feature type="region of interest" description="Disordered" evidence="2">
    <location>
        <begin position="23"/>
        <end position="42"/>
    </location>
</feature>
<dbReference type="OrthoDB" id="8062037at2759"/>
<dbReference type="AlphaFoldDB" id="A0A9P6FK11"/>
<dbReference type="InterPro" id="IPR001841">
    <property type="entry name" value="Znf_RING"/>
</dbReference>
<keyword evidence="1" id="KW-0863">Zinc-finger</keyword>
<dbReference type="InterPro" id="IPR013083">
    <property type="entry name" value="Znf_RING/FYVE/PHD"/>
</dbReference>
<dbReference type="EMBL" id="JAABOA010006473">
    <property type="protein sequence ID" value="KAF9560541.1"/>
    <property type="molecule type" value="Genomic_DNA"/>
</dbReference>
<evidence type="ECO:0000256" key="1">
    <source>
        <dbReference type="PROSITE-ProRule" id="PRU00175"/>
    </source>
</evidence>
<keyword evidence="5" id="KW-1185">Reference proteome</keyword>
<evidence type="ECO:0000256" key="2">
    <source>
        <dbReference type="SAM" id="MobiDB-lite"/>
    </source>
</evidence>
<feature type="region of interest" description="Disordered" evidence="2">
    <location>
        <begin position="94"/>
        <end position="113"/>
    </location>
</feature>
<feature type="compositionally biased region" description="Basic and acidic residues" evidence="2">
    <location>
        <begin position="199"/>
        <end position="209"/>
    </location>
</feature>
<dbReference type="SUPFAM" id="SSF57850">
    <property type="entry name" value="RING/U-box"/>
    <property type="match status" value="1"/>
</dbReference>
<dbReference type="PROSITE" id="PS50089">
    <property type="entry name" value="ZF_RING_2"/>
    <property type="match status" value="1"/>
</dbReference>
<protein>
    <recommendedName>
        <fullName evidence="3">RING-type domain-containing protein</fullName>
    </recommendedName>
</protein>
<feature type="compositionally biased region" description="Low complexity" evidence="2">
    <location>
        <begin position="94"/>
        <end position="105"/>
    </location>
</feature>
<reference evidence="4" key="1">
    <citation type="journal article" date="2020" name="Fungal Divers.">
        <title>Resolving the Mortierellaceae phylogeny through synthesis of multi-gene phylogenetics and phylogenomics.</title>
        <authorList>
            <person name="Vandepol N."/>
            <person name="Liber J."/>
            <person name="Desiro A."/>
            <person name="Na H."/>
            <person name="Kennedy M."/>
            <person name="Barry K."/>
            <person name="Grigoriev I.V."/>
            <person name="Miller A.N."/>
            <person name="O'Donnell K."/>
            <person name="Stajich J.E."/>
            <person name="Bonito G."/>
        </authorList>
    </citation>
    <scope>NUCLEOTIDE SEQUENCE</scope>
    <source>
        <strain evidence="4">KOD1015</strain>
    </source>
</reference>
<dbReference type="PANTHER" id="PTHR12622">
    <property type="entry name" value="DELTEX-RELATED"/>
    <property type="match status" value="1"/>
</dbReference>
<dbReference type="InterPro" id="IPR039398">
    <property type="entry name" value="Deltex_fam"/>
</dbReference>
<organism evidence="4 5">
    <name type="scientific">Lunasporangiospora selenospora</name>
    <dbReference type="NCBI Taxonomy" id="979761"/>
    <lineage>
        <taxon>Eukaryota</taxon>
        <taxon>Fungi</taxon>
        <taxon>Fungi incertae sedis</taxon>
        <taxon>Mucoromycota</taxon>
        <taxon>Mortierellomycotina</taxon>
        <taxon>Mortierellomycetes</taxon>
        <taxon>Mortierellales</taxon>
        <taxon>Mortierellaceae</taxon>
        <taxon>Lunasporangiospora</taxon>
    </lineage>
</organism>
<evidence type="ECO:0000313" key="4">
    <source>
        <dbReference type="EMBL" id="KAF9560541.1"/>
    </source>
</evidence>
<feature type="region of interest" description="Disordered" evidence="2">
    <location>
        <begin position="51"/>
        <end position="89"/>
    </location>
</feature>
<feature type="compositionally biased region" description="Polar residues" evidence="2">
    <location>
        <begin position="54"/>
        <end position="68"/>
    </location>
</feature>
<feature type="region of interest" description="Disordered" evidence="2">
    <location>
        <begin position="193"/>
        <end position="212"/>
    </location>
</feature>
<feature type="non-terminal residue" evidence="4">
    <location>
        <position position="1"/>
    </location>
</feature>